<protein>
    <recommendedName>
        <fullName evidence="7">C3H1-type domain-containing protein</fullName>
    </recommendedName>
</protein>
<dbReference type="Proteomes" id="UP000594263">
    <property type="component" value="Unplaced"/>
</dbReference>
<dbReference type="InterPro" id="IPR045234">
    <property type="entry name" value="Unkempt-like"/>
</dbReference>
<sequence>MQNTHLSCLHIPGQSFSINNNIAQHSMMLGDYKFSSTSSSLHVPPWSSLAVDDPFSPLPANMNFISADGSPASFSDSAYASLRRYLPSNDADIDGDVELLDYLGVDAEEEEFPLDAYSCDQFRMFDFKVRRCVRAKSHDWTECPYAHPGEKARRRDPRKYNYAGTACPDFRKGNCRKGDACEFAHGVFECWLHPNRYRTQPCKDGVNCRRRVCFFAHTPDQLRVVTESSPRSVVDSYDGSPLRQALEAAVTKSAMPLMLSISPPATPTADSPPVSPLTRSLSRSLGSSSVNELVVSLRQLQLNKQVKSMPRASYNLPGYGGSPRGSSLLKPGFFSLPNTPTGIQTRGVAGRHLELWERSVEEEEDLEPAMERVESGRCLRAKMLEKLRNDNSLMDPAAECSSTPDPDVGWVSELLQ</sequence>
<dbReference type="InterPro" id="IPR057444">
    <property type="entry name" value="Znf-CCCH_AtC3H23-like"/>
</dbReference>
<dbReference type="EnsemblPlants" id="Kaladp0094s0054.2.v1.1">
    <property type="protein sequence ID" value="Kaladp0094s0054.2.v1.1.CDS.1"/>
    <property type="gene ID" value="Kaladp0094s0054.v1.1"/>
</dbReference>
<dbReference type="OMA" id="DIWENGI"/>
<evidence type="ECO:0000256" key="4">
    <source>
        <dbReference type="ARBA" id="ARBA00022833"/>
    </source>
</evidence>
<accession>A0A7N0UYM2</accession>
<keyword evidence="3 6" id="KW-0863">Zinc-finger</keyword>
<dbReference type="SMART" id="SM00356">
    <property type="entry name" value="ZnF_C3H1"/>
    <property type="match status" value="2"/>
</dbReference>
<feature type="zinc finger region" description="C3H1-type" evidence="6">
    <location>
        <begin position="161"/>
        <end position="188"/>
    </location>
</feature>
<dbReference type="InterPro" id="IPR000571">
    <property type="entry name" value="Znf_CCCH"/>
</dbReference>
<organism evidence="8 9">
    <name type="scientific">Kalanchoe fedtschenkoi</name>
    <name type="common">Lavender scallops</name>
    <name type="synonym">South American air plant</name>
    <dbReference type="NCBI Taxonomy" id="63787"/>
    <lineage>
        <taxon>Eukaryota</taxon>
        <taxon>Viridiplantae</taxon>
        <taxon>Streptophyta</taxon>
        <taxon>Embryophyta</taxon>
        <taxon>Tracheophyta</taxon>
        <taxon>Spermatophyta</taxon>
        <taxon>Magnoliopsida</taxon>
        <taxon>eudicotyledons</taxon>
        <taxon>Gunneridae</taxon>
        <taxon>Pentapetalae</taxon>
        <taxon>Saxifragales</taxon>
        <taxon>Crassulaceae</taxon>
        <taxon>Kalanchoe</taxon>
    </lineage>
</organism>
<dbReference type="PROSITE" id="PS50103">
    <property type="entry name" value="ZF_C3H1"/>
    <property type="match status" value="1"/>
</dbReference>
<dbReference type="GO" id="GO:0006355">
    <property type="term" value="P:regulation of DNA-templated transcription"/>
    <property type="evidence" value="ECO:0007669"/>
    <property type="project" value="UniProtKB-ARBA"/>
</dbReference>
<keyword evidence="1 6" id="KW-0479">Metal-binding</keyword>
<dbReference type="GO" id="GO:0008270">
    <property type="term" value="F:zinc ion binding"/>
    <property type="evidence" value="ECO:0007669"/>
    <property type="project" value="UniProtKB-KW"/>
</dbReference>
<proteinExistence type="predicted"/>
<dbReference type="GO" id="GO:0003677">
    <property type="term" value="F:DNA binding"/>
    <property type="evidence" value="ECO:0007669"/>
    <property type="project" value="UniProtKB-KW"/>
</dbReference>
<dbReference type="FunFam" id="3.30.1370.210:FF:000009">
    <property type="entry name" value="Zinc finger CCCH domain-containing protein 66"/>
    <property type="match status" value="1"/>
</dbReference>
<dbReference type="EnsemblPlants" id="Kaladp0094s0054.3.v1.1">
    <property type="protein sequence ID" value="Kaladp0094s0054.3.v1.1.CDS.1"/>
    <property type="gene ID" value="Kaladp0094s0054.v1.1"/>
</dbReference>
<dbReference type="Gramene" id="Kaladp0094s0054.1.v1.1">
    <property type="protein sequence ID" value="Kaladp0094s0054.1.v1.1.CDS.1"/>
    <property type="gene ID" value="Kaladp0094s0054.v1.1"/>
</dbReference>
<dbReference type="Gramene" id="Kaladp0094s0054.2.v1.1">
    <property type="protein sequence ID" value="Kaladp0094s0054.2.v1.1.CDS.1"/>
    <property type="gene ID" value="Kaladp0094s0054.v1.1"/>
</dbReference>
<dbReference type="Pfam" id="PF00642">
    <property type="entry name" value="zf-CCCH"/>
    <property type="match status" value="1"/>
</dbReference>
<feature type="domain" description="C3H1-type" evidence="7">
    <location>
        <begin position="161"/>
        <end position="188"/>
    </location>
</feature>
<keyword evidence="2" id="KW-0677">Repeat</keyword>
<keyword evidence="9" id="KW-1185">Reference proteome</keyword>
<dbReference type="AlphaFoldDB" id="A0A7N0UYM2"/>
<reference evidence="8" key="1">
    <citation type="submission" date="2021-01" db="UniProtKB">
        <authorList>
            <consortium name="EnsemblPlants"/>
        </authorList>
    </citation>
    <scope>IDENTIFICATION</scope>
</reference>
<evidence type="ECO:0000256" key="3">
    <source>
        <dbReference type="ARBA" id="ARBA00022771"/>
    </source>
</evidence>
<evidence type="ECO:0000256" key="6">
    <source>
        <dbReference type="PROSITE-ProRule" id="PRU00723"/>
    </source>
</evidence>
<evidence type="ECO:0000313" key="8">
    <source>
        <dbReference type="EnsemblPlants" id="Kaladp0094s0054.3.v1.1.CDS.1"/>
    </source>
</evidence>
<dbReference type="PANTHER" id="PTHR14493:SF155">
    <property type="entry name" value="ZINC FINGER CCCH DOMAIN-CONTAINING PROTEIN 20"/>
    <property type="match status" value="1"/>
</dbReference>
<evidence type="ECO:0000313" key="9">
    <source>
        <dbReference type="Proteomes" id="UP000594263"/>
    </source>
</evidence>
<evidence type="ECO:0000256" key="5">
    <source>
        <dbReference type="ARBA" id="ARBA00023125"/>
    </source>
</evidence>
<evidence type="ECO:0000256" key="1">
    <source>
        <dbReference type="ARBA" id="ARBA00022723"/>
    </source>
</evidence>
<name>A0A7N0UYM2_KALFE</name>
<dbReference type="PANTHER" id="PTHR14493">
    <property type="entry name" value="UNKEMPT FAMILY MEMBER"/>
    <property type="match status" value="1"/>
</dbReference>
<evidence type="ECO:0000256" key="2">
    <source>
        <dbReference type="ARBA" id="ARBA00022737"/>
    </source>
</evidence>
<keyword evidence="5" id="KW-0238">DNA-binding</keyword>
<keyword evidence="4 6" id="KW-0862">Zinc</keyword>
<evidence type="ECO:0000259" key="7">
    <source>
        <dbReference type="PROSITE" id="PS50103"/>
    </source>
</evidence>
<dbReference type="Gene3D" id="4.10.1000.10">
    <property type="entry name" value="Zinc finger, CCCH-type"/>
    <property type="match status" value="1"/>
</dbReference>
<dbReference type="Gramene" id="Kaladp0094s0054.3.v1.1">
    <property type="protein sequence ID" value="Kaladp0094s0054.3.v1.1.CDS.1"/>
    <property type="gene ID" value="Kaladp0094s0054.v1.1"/>
</dbReference>
<dbReference type="EnsemblPlants" id="Kaladp0094s0054.1.v1.1">
    <property type="protein sequence ID" value="Kaladp0094s0054.1.v1.1.CDS.1"/>
    <property type="gene ID" value="Kaladp0094s0054.v1.1"/>
</dbReference>
<dbReference type="Pfam" id="PF25512">
    <property type="entry name" value="zf-CCCH_AtC3H23"/>
    <property type="match status" value="1"/>
</dbReference>